<reference evidence="2 3" key="1">
    <citation type="submission" date="2019-12" db="EMBL/GenBank/DDBJ databases">
        <title>A genome sequence resource for the geographically widespread anthracnose pathogen Colletotrichum asianum.</title>
        <authorList>
            <person name="Meng Y."/>
        </authorList>
    </citation>
    <scope>NUCLEOTIDE SEQUENCE [LARGE SCALE GENOMIC DNA]</scope>
    <source>
        <strain evidence="2 3">ICMP 18580</strain>
    </source>
</reference>
<evidence type="ECO:0000313" key="2">
    <source>
        <dbReference type="EMBL" id="KAF0314932.1"/>
    </source>
</evidence>
<accession>A0A8H3ZG65</accession>
<dbReference type="EMBL" id="WOWK01000265">
    <property type="protein sequence ID" value="KAF0314932.1"/>
    <property type="molecule type" value="Genomic_DNA"/>
</dbReference>
<feature type="region of interest" description="Disordered" evidence="1">
    <location>
        <begin position="1"/>
        <end position="94"/>
    </location>
</feature>
<sequence>WDWETRDHRDGSTLTEPGEGKPPTRENLPTYLTFSVNTASTKTPQGLARAHDFKLPLSGRHPSPSYPQQTPPEPAANQPLAPNTASITSHQSPPIAGCLCSSASDLPCKPPLSLCLCLLPGGQHTTSSNITRPPQRRKHLSGAPPSGKR</sequence>
<keyword evidence="3" id="KW-1185">Reference proteome</keyword>
<feature type="non-terminal residue" evidence="2">
    <location>
        <position position="1"/>
    </location>
</feature>
<feature type="region of interest" description="Disordered" evidence="1">
    <location>
        <begin position="125"/>
        <end position="149"/>
    </location>
</feature>
<feature type="compositionally biased region" description="Basic and acidic residues" evidence="1">
    <location>
        <begin position="1"/>
        <end position="11"/>
    </location>
</feature>
<gene>
    <name evidence="2" type="ORF">GQ607_017834</name>
</gene>
<feature type="compositionally biased region" description="Polar residues" evidence="1">
    <location>
        <begin position="80"/>
        <end position="92"/>
    </location>
</feature>
<name>A0A8H3ZG65_9PEZI</name>
<proteinExistence type="predicted"/>
<feature type="compositionally biased region" description="Polar residues" evidence="1">
    <location>
        <begin position="30"/>
        <end position="44"/>
    </location>
</feature>
<dbReference type="AlphaFoldDB" id="A0A8H3ZG65"/>
<evidence type="ECO:0000313" key="3">
    <source>
        <dbReference type="Proteomes" id="UP000434172"/>
    </source>
</evidence>
<organism evidence="2 3">
    <name type="scientific">Colletotrichum asianum</name>
    <dbReference type="NCBI Taxonomy" id="702518"/>
    <lineage>
        <taxon>Eukaryota</taxon>
        <taxon>Fungi</taxon>
        <taxon>Dikarya</taxon>
        <taxon>Ascomycota</taxon>
        <taxon>Pezizomycotina</taxon>
        <taxon>Sordariomycetes</taxon>
        <taxon>Hypocreomycetidae</taxon>
        <taxon>Glomerellales</taxon>
        <taxon>Glomerellaceae</taxon>
        <taxon>Colletotrichum</taxon>
        <taxon>Colletotrichum gloeosporioides species complex</taxon>
    </lineage>
</organism>
<protein>
    <submittedName>
        <fullName evidence="2">Uncharacterized protein</fullName>
    </submittedName>
</protein>
<comment type="caution">
    <text evidence="2">The sequence shown here is derived from an EMBL/GenBank/DDBJ whole genome shotgun (WGS) entry which is preliminary data.</text>
</comment>
<dbReference type="Proteomes" id="UP000434172">
    <property type="component" value="Unassembled WGS sequence"/>
</dbReference>
<evidence type="ECO:0000256" key="1">
    <source>
        <dbReference type="SAM" id="MobiDB-lite"/>
    </source>
</evidence>